<dbReference type="Proteomes" id="UP001165381">
    <property type="component" value="Unassembled WGS sequence"/>
</dbReference>
<evidence type="ECO:0000313" key="4">
    <source>
        <dbReference type="EMBL" id="MCL6294442.1"/>
    </source>
</evidence>
<dbReference type="InterPro" id="IPR012373">
    <property type="entry name" value="Ferrdict_sens_TM"/>
</dbReference>
<dbReference type="Pfam" id="PF16344">
    <property type="entry name" value="FecR_C"/>
    <property type="match status" value="1"/>
</dbReference>
<feature type="domain" description="Protein FecR C-terminal" evidence="3">
    <location>
        <begin position="235"/>
        <end position="300"/>
    </location>
</feature>
<sequence length="303" mass="34236">MVENYDTDDTFLARWLAGTLSEEERLAFEKTDVYKQLRIINRESQLLEGPIIDVDAALKIVKQKINTKKQKPKVIRLWYAVTAAAVIIVSLSMFLNASKTYTTGIGEKMSVTLEDGSVIDLNANSSLSHKRFFWTANKEVNFTGEGYFTITKSKGFSVNTSKGKVEVLGTVFNIKDRTHFELKCYEGKINFVSNKTSPDSYILTKGMQIKIEDKEIKEDTFVEQHPDWKTGVSKFVEQPLSKVLEELTHIYPITFQMNTIDANSIFTGSFKHNNLNDALQTTLTPMGVTYQKASNGNVIILSE</sequence>
<dbReference type="InterPro" id="IPR032508">
    <property type="entry name" value="FecR_C"/>
</dbReference>
<organism evidence="4 5">
    <name type="scientific">Jejuia spongiicola</name>
    <dbReference type="NCBI Taxonomy" id="2942207"/>
    <lineage>
        <taxon>Bacteria</taxon>
        <taxon>Pseudomonadati</taxon>
        <taxon>Bacteroidota</taxon>
        <taxon>Flavobacteriia</taxon>
        <taxon>Flavobacteriales</taxon>
        <taxon>Flavobacteriaceae</taxon>
        <taxon>Jejuia</taxon>
    </lineage>
</organism>
<feature type="domain" description="FecR protein" evidence="2">
    <location>
        <begin position="100"/>
        <end position="189"/>
    </location>
</feature>
<evidence type="ECO:0000256" key="1">
    <source>
        <dbReference type="SAM" id="Phobius"/>
    </source>
</evidence>
<keyword evidence="1" id="KW-0812">Transmembrane</keyword>
<dbReference type="PANTHER" id="PTHR30273:SF2">
    <property type="entry name" value="PROTEIN FECR"/>
    <property type="match status" value="1"/>
</dbReference>
<reference evidence="4" key="1">
    <citation type="submission" date="2022-05" db="EMBL/GenBank/DDBJ databases">
        <authorList>
            <person name="Park J.-S."/>
        </authorList>
    </citation>
    <scope>NUCLEOTIDE SEQUENCE</scope>
    <source>
        <strain evidence="4">2012CJ34-3</strain>
    </source>
</reference>
<feature type="transmembrane region" description="Helical" evidence="1">
    <location>
        <begin position="77"/>
        <end position="95"/>
    </location>
</feature>
<evidence type="ECO:0000313" key="5">
    <source>
        <dbReference type="Proteomes" id="UP001165381"/>
    </source>
</evidence>
<keyword evidence="5" id="KW-1185">Reference proteome</keyword>
<dbReference type="EMBL" id="JAMFLZ010000002">
    <property type="protein sequence ID" value="MCL6294442.1"/>
    <property type="molecule type" value="Genomic_DNA"/>
</dbReference>
<accession>A0ABT0QBT9</accession>
<dbReference type="Gene3D" id="3.55.50.30">
    <property type="match status" value="1"/>
</dbReference>
<keyword evidence="1" id="KW-1133">Transmembrane helix</keyword>
<dbReference type="InterPro" id="IPR006860">
    <property type="entry name" value="FecR"/>
</dbReference>
<keyword evidence="1" id="KW-0472">Membrane</keyword>
<dbReference type="PANTHER" id="PTHR30273">
    <property type="entry name" value="PERIPLASMIC SIGNAL SENSOR AND SIGMA FACTOR ACTIVATOR FECR-RELATED"/>
    <property type="match status" value="1"/>
</dbReference>
<evidence type="ECO:0000259" key="2">
    <source>
        <dbReference type="Pfam" id="PF04773"/>
    </source>
</evidence>
<evidence type="ECO:0000259" key="3">
    <source>
        <dbReference type="Pfam" id="PF16344"/>
    </source>
</evidence>
<proteinExistence type="predicted"/>
<comment type="caution">
    <text evidence="4">The sequence shown here is derived from an EMBL/GenBank/DDBJ whole genome shotgun (WGS) entry which is preliminary data.</text>
</comment>
<dbReference type="RefSeq" id="WP_249972334.1">
    <property type="nucleotide sequence ID" value="NZ_JAMFLZ010000002.1"/>
</dbReference>
<gene>
    <name evidence="4" type="ORF">M3P09_05515</name>
</gene>
<protein>
    <submittedName>
        <fullName evidence="4">FecR family protein</fullName>
    </submittedName>
</protein>
<dbReference type="Pfam" id="PF04773">
    <property type="entry name" value="FecR"/>
    <property type="match status" value="1"/>
</dbReference>
<name>A0ABT0QBT9_9FLAO</name>
<dbReference type="Gene3D" id="2.60.120.1440">
    <property type="match status" value="1"/>
</dbReference>
<dbReference type="PIRSF" id="PIRSF018266">
    <property type="entry name" value="FecR"/>
    <property type="match status" value="1"/>
</dbReference>